<keyword evidence="5" id="KW-1185">Reference proteome</keyword>
<sequence>MSNWSIKQRLREEILEAVEKGDTTRVEELLDKGADVNESEGGYIAKKTVLLLAIENSHENIAKLLVDKGADLTVTVTVTGTKKTLPNVARDKELHNLADYMQNKLDMNERLTASVKEGHIDFVQDNINRGADVNVLYTPPEIDQPDCTLLQLALIKGHVDIAKILLQNGVDVHHVMKWEDQSEDTALSYAERMNYDEIVTLIEERLMTLPNNNSQVANGNGIKKYNEIEENKGKHVEVYDIEDVDELQENASAPAMQTHQKKKNGNCIIS</sequence>
<organism evidence="4 5">
    <name type="scientific">Strongylocentrotus purpuratus</name>
    <name type="common">Purple sea urchin</name>
    <dbReference type="NCBI Taxonomy" id="7668"/>
    <lineage>
        <taxon>Eukaryota</taxon>
        <taxon>Metazoa</taxon>
        <taxon>Echinodermata</taxon>
        <taxon>Eleutherozoa</taxon>
        <taxon>Echinozoa</taxon>
        <taxon>Echinoidea</taxon>
        <taxon>Euechinoidea</taxon>
        <taxon>Echinacea</taxon>
        <taxon>Camarodonta</taxon>
        <taxon>Echinidea</taxon>
        <taxon>Strongylocentrotidae</taxon>
        <taxon>Strongylocentrotus</taxon>
    </lineage>
</organism>
<dbReference type="Pfam" id="PF12796">
    <property type="entry name" value="Ank_2"/>
    <property type="match status" value="2"/>
</dbReference>
<dbReference type="PROSITE" id="PS50088">
    <property type="entry name" value="ANK_REPEAT"/>
    <property type="match status" value="2"/>
</dbReference>
<dbReference type="PANTHER" id="PTHR24198:SF165">
    <property type="entry name" value="ANKYRIN REPEAT-CONTAINING PROTEIN-RELATED"/>
    <property type="match status" value="1"/>
</dbReference>
<reference evidence="5" key="1">
    <citation type="submission" date="2015-02" db="EMBL/GenBank/DDBJ databases">
        <title>Genome sequencing for Strongylocentrotus purpuratus.</title>
        <authorList>
            <person name="Murali S."/>
            <person name="Liu Y."/>
            <person name="Vee V."/>
            <person name="English A."/>
            <person name="Wang M."/>
            <person name="Skinner E."/>
            <person name="Han Y."/>
            <person name="Muzny D.M."/>
            <person name="Worley K.C."/>
            <person name="Gibbs R.A."/>
        </authorList>
    </citation>
    <scope>NUCLEOTIDE SEQUENCE</scope>
</reference>
<keyword evidence="1" id="KW-0677">Repeat</keyword>
<dbReference type="PROSITE" id="PS50297">
    <property type="entry name" value="ANK_REP_REGION"/>
    <property type="match status" value="1"/>
</dbReference>
<dbReference type="GeneID" id="754552"/>
<dbReference type="KEGG" id="spu:754552"/>
<protein>
    <submittedName>
        <fullName evidence="4">Uncharacterized protein</fullName>
    </submittedName>
</protein>
<dbReference type="RefSeq" id="XP_030830266.1">
    <property type="nucleotide sequence ID" value="XM_030974406.1"/>
</dbReference>
<dbReference type="OrthoDB" id="10067304at2759"/>
<name>A0A7M7STM4_STRPU</name>
<accession>A0A7M7STM4</accession>
<dbReference type="SUPFAM" id="SSF48403">
    <property type="entry name" value="Ankyrin repeat"/>
    <property type="match status" value="1"/>
</dbReference>
<dbReference type="InterPro" id="IPR036770">
    <property type="entry name" value="Ankyrin_rpt-contain_sf"/>
</dbReference>
<dbReference type="EnsemblMetazoa" id="XM_030974406">
    <property type="protein sequence ID" value="XP_030830266"/>
    <property type="gene ID" value="LOC754552"/>
</dbReference>
<dbReference type="OMA" id="IDQPDCT"/>
<evidence type="ECO:0000256" key="1">
    <source>
        <dbReference type="ARBA" id="ARBA00022737"/>
    </source>
</evidence>
<dbReference type="Gene3D" id="1.25.40.20">
    <property type="entry name" value="Ankyrin repeat-containing domain"/>
    <property type="match status" value="2"/>
</dbReference>
<evidence type="ECO:0000256" key="3">
    <source>
        <dbReference type="PROSITE-ProRule" id="PRU00023"/>
    </source>
</evidence>
<proteinExistence type="predicted"/>
<dbReference type="SMART" id="SM00248">
    <property type="entry name" value="ANK"/>
    <property type="match status" value="4"/>
</dbReference>
<evidence type="ECO:0000313" key="5">
    <source>
        <dbReference type="Proteomes" id="UP000007110"/>
    </source>
</evidence>
<keyword evidence="2 3" id="KW-0040">ANK repeat</keyword>
<dbReference type="Proteomes" id="UP000007110">
    <property type="component" value="Unassembled WGS sequence"/>
</dbReference>
<reference evidence="4" key="2">
    <citation type="submission" date="2021-01" db="UniProtKB">
        <authorList>
            <consortium name="EnsemblMetazoa"/>
        </authorList>
    </citation>
    <scope>IDENTIFICATION</scope>
</reference>
<evidence type="ECO:0000313" key="4">
    <source>
        <dbReference type="EnsemblMetazoa" id="XP_030830266"/>
    </source>
</evidence>
<feature type="repeat" description="ANK" evidence="3">
    <location>
        <begin position="145"/>
        <end position="177"/>
    </location>
</feature>
<evidence type="ECO:0000256" key="2">
    <source>
        <dbReference type="ARBA" id="ARBA00023043"/>
    </source>
</evidence>
<feature type="repeat" description="ANK" evidence="3">
    <location>
        <begin position="45"/>
        <end position="77"/>
    </location>
</feature>
<dbReference type="InParanoid" id="A0A7M7STM4"/>
<dbReference type="AlphaFoldDB" id="A0A7M7STM4"/>
<dbReference type="PANTHER" id="PTHR24198">
    <property type="entry name" value="ANKYRIN REPEAT AND PROTEIN KINASE DOMAIN-CONTAINING PROTEIN"/>
    <property type="match status" value="1"/>
</dbReference>
<dbReference type="InterPro" id="IPR002110">
    <property type="entry name" value="Ankyrin_rpt"/>
</dbReference>